<accession>A0A246GH73</accession>
<feature type="compositionally biased region" description="Low complexity" evidence="1">
    <location>
        <begin position="113"/>
        <end position="125"/>
    </location>
</feature>
<sequence>MDGQGNINVNAPNRISMTNPIIYKYDKNWAELVKPQESFAQVLSEHLDAIVYAYLRRSNYSPTWLDKGDKEYKKKYTTIEDEEVSAPYNPVDWFRDTWDEALWNLNGAYTAPKSGSSPGGNLPSGIFKFEKGKTPKQ</sequence>
<proteinExistence type="predicted"/>
<reference evidence="2 3" key="1">
    <citation type="journal article" date="2017" name="Infect. Genet. Evol.">
        <title>Comparative genome analysis of fish pathogen Flavobacterium columnare reveals extensive sequence diversity within the species.</title>
        <authorList>
            <person name="Kayansamruaj P."/>
            <person name="Dong H.T."/>
            <person name="Hirono I."/>
            <person name="Kondo H."/>
            <person name="Senapin S."/>
            <person name="Rodkhum C."/>
        </authorList>
    </citation>
    <scope>NUCLEOTIDE SEQUENCE [LARGE SCALE GENOMIC DNA]</scope>
    <source>
        <strain evidence="2 3">1215</strain>
    </source>
</reference>
<dbReference type="EMBL" id="MTCZ01000107">
    <property type="protein sequence ID" value="OWP83505.1"/>
    <property type="molecule type" value="Genomic_DNA"/>
</dbReference>
<dbReference type="RefSeq" id="WP_088393551.1">
    <property type="nucleotide sequence ID" value="NZ_MTCZ01000107.1"/>
</dbReference>
<evidence type="ECO:0000313" key="2">
    <source>
        <dbReference type="EMBL" id="OWP83505.1"/>
    </source>
</evidence>
<comment type="caution">
    <text evidence="2">The sequence shown here is derived from an EMBL/GenBank/DDBJ whole genome shotgun (WGS) entry which is preliminary data.</text>
</comment>
<protein>
    <submittedName>
        <fullName evidence="2">Uncharacterized protein</fullName>
    </submittedName>
</protein>
<evidence type="ECO:0000313" key="3">
    <source>
        <dbReference type="Proteomes" id="UP000197768"/>
    </source>
</evidence>
<name>A0A246GH73_9FLAO</name>
<organism evidence="2 3">
    <name type="scientific">Flavobacterium davisii</name>
    <dbReference type="NCBI Taxonomy" id="2906077"/>
    <lineage>
        <taxon>Bacteria</taxon>
        <taxon>Pseudomonadati</taxon>
        <taxon>Bacteroidota</taxon>
        <taxon>Flavobacteriia</taxon>
        <taxon>Flavobacteriales</taxon>
        <taxon>Flavobacteriaceae</taxon>
        <taxon>Flavobacterium</taxon>
    </lineage>
</organism>
<dbReference type="Proteomes" id="UP000197768">
    <property type="component" value="Unassembled WGS sequence"/>
</dbReference>
<feature type="compositionally biased region" description="Basic and acidic residues" evidence="1">
    <location>
        <begin position="128"/>
        <end position="137"/>
    </location>
</feature>
<evidence type="ECO:0000256" key="1">
    <source>
        <dbReference type="SAM" id="MobiDB-lite"/>
    </source>
</evidence>
<dbReference type="AlphaFoldDB" id="A0A246GH73"/>
<feature type="region of interest" description="Disordered" evidence="1">
    <location>
        <begin position="113"/>
        <end position="137"/>
    </location>
</feature>
<gene>
    <name evidence="2" type="ORF">BWK59_10140</name>
</gene>